<protein>
    <submittedName>
        <fullName evidence="1">Uncharacterized protein</fullName>
    </submittedName>
</protein>
<feature type="non-terminal residue" evidence="1">
    <location>
        <position position="1"/>
    </location>
</feature>
<dbReference type="EMBL" id="BGPR01006610">
    <property type="protein sequence ID" value="GBN20390.1"/>
    <property type="molecule type" value="Genomic_DNA"/>
</dbReference>
<keyword evidence="2" id="KW-1185">Reference proteome</keyword>
<evidence type="ECO:0000313" key="2">
    <source>
        <dbReference type="Proteomes" id="UP000499080"/>
    </source>
</evidence>
<dbReference type="AlphaFoldDB" id="A0A4Y2M1U0"/>
<gene>
    <name evidence="1" type="ORF">AVEN_100467_1</name>
</gene>
<comment type="caution">
    <text evidence="1">The sequence shown here is derived from an EMBL/GenBank/DDBJ whole genome shotgun (WGS) entry which is preliminary data.</text>
</comment>
<organism evidence="1 2">
    <name type="scientific">Araneus ventricosus</name>
    <name type="common">Orbweaver spider</name>
    <name type="synonym">Epeira ventricosa</name>
    <dbReference type="NCBI Taxonomy" id="182803"/>
    <lineage>
        <taxon>Eukaryota</taxon>
        <taxon>Metazoa</taxon>
        <taxon>Ecdysozoa</taxon>
        <taxon>Arthropoda</taxon>
        <taxon>Chelicerata</taxon>
        <taxon>Arachnida</taxon>
        <taxon>Araneae</taxon>
        <taxon>Araneomorphae</taxon>
        <taxon>Entelegynae</taxon>
        <taxon>Araneoidea</taxon>
        <taxon>Araneidae</taxon>
        <taxon>Araneus</taxon>
    </lineage>
</organism>
<feature type="non-terminal residue" evidence="1">
    <location>
        <position position="100"/>
    </location>
</feature>
<name>A0A4Y2M1U0_ARAVE</name>
<evidence type="ECO:0000313" key="1">
    <source>
        <dbReference type="EMBL" id="GBN20390.1"/>
    </source>
</evidence>
<dbReference type="Proteomes" id="UP000499080">
    <property type="component" value="Unassembled WGS sequence"/>
</dbReference>
<sequence length="100" mass="11189">MHVCVSVVQEVKYLNGFFGILYMWCQTGGIPRHSRRASSGSKENCSVDDLTSRRDVKNDACSKDEFDEGNVCDSSTIITLCSCVYHLYIATHLIVHLTVI</sequence>
<reference evidence="1 2" key="1">
    <citation type="journal article" date="2019" name="Sci. Rep.">
        <title>Orb-weaving spider Araneus ventricosus genome elucidates the spidroin gene catalogue.</title>
        <authorList>
            <person name="Kono N."/>
            <person name="Nakamura H."/>
            <person name="Ohtoshi R."/>
            <person name="Moran D.A.P."/>
            <person name="Shinohara A."/>
            <person name="Yoshida Y."/>
            <person name="Fujiwara M."/>
            <person name="Mori M."/>
            <person name="Tomita M."/>
            <person name="Arakawa K."/>
        </authorList>
    </citation>
    <scope>NUCLEOTIDE SEQUENCE [LARGE SCALE GENOMIC DNA]</scope>
</reference>
<proteinExistence type="predicted"/>
<accession>A0A4Y2M1U0</accession>